<evidence type="ECO:0000313" key="3">
    <source>
        <dbReference type="Proteomes" id="UP001163632"/>
    </source>
</evidence>
<feature type="transmembrane region" description="Helical" evidence="1">
    <location>
        <begin position="68"/>
        <end position="88"/>
    </location>
</feature>
<gene>
    <name evidence="2" type="ORF">LP092_15450</name>
</gene>
<sequence length="135" mass="13936">MNSLIQKIDEKSTKMYVVLGTIIGGLLSNQAFADSFDDYRNQNGGNTTLLSGDGTGAIETSIKGGINLIKWLGLLVGICVALGGLWSVKKAAATEGQRSTTPGWIAVIIGGLMTIVATIAIIIGATAENLAGVKK</sequence>
<proteinExistence type="predicted"/>
<dbReference type="RefSeq" id="WP_264697330.1">
    <property type="nucleotide sequence ID" value="NZ_CP087831.1"/>
</dbReference>
<name>A0ABY6MDL0_MORBO</name>
<geneLocation type="plasmid" evidence="2 3">
    <name>unnamed1</name>
</geneLocation>
<dbReference type="EMBL" id="CP087831">
    <property type="protein sequence ID" value="UZA04761.1"/>
    <property type="molecule type" value="Genomic_DNA"/>
</dbReference>
<evidence type="ECO:0000313" key="2">
    <source>
        <dbReference type="EMBL" id="UZA04761.1"/>
    </source>
</evidence>
<accession>A0ABY6MDL0</accession>
<evidence type="ECO:0000256" key="1">
    <source>
        <dbReference type="SAM" id="Phobius"/>
    </source>
</evidence>
<keyword evidence="1" id="KW-0472">Membrane</keyword>
<feature type="transmembrane region" description="Helical" evidence="1">
    <location>
        <begin position="104"/>
        <end position="127"/>
    </location>
</feature>
<reference evidence="2" key="1">
    <citation type="journal article" date="2022" name="BMC Microbiol.">
        <title>Whole genome sequencing of Moraxella bovis strains from North America reveals two genotypes with different genetic determinants.</title>
        <authorList>
            <person name="Wynn E.L."/>
            <person name="Hille M.M."/>
            <person name="Loy J.D."/>
            <person name="Schuller G."/>
            <person name="Kuhn K.L."/>
            <person name="Dickey A.M."/>
            <person name="Bono J.L."/>
            <person name="Clawson M.L."/>
        </authorList>
    </citation>
    <scope>NUCLEOTIDE SEQUENCE</scope>
    <source>
        <strain evidence="2">SAM102599</strain>
    </source>
</reference>
<keyword evidence="1" id="KW-1133">Transmembrane helix</keyword>
<protein>
    <submittedName>
        <fullName evidence="2">Uncharacterized protein</fullName>
    </submittedName>
</protein>
<keyword evidence="1" id="KW-0812">Transmembrane</keyword>
<keyword evidence="3" id="KW-1185">Reference proteome</keyword>
<keyword evidence="2" id="KW-0614">Plasmid</keyword>
<organism evidence="2 3">
    <name type="scientific">Moraxella bovis</name>
    <dbReference type="NCBI Taxonomy" id="476"/>
    <lineage>
        <taxon>Bacteria</taxon>
        <taxon>Pseudomonadati</taxon>
        <taxon>Pseudomonadota</taxon>
        <taxon>Gammaproteobacteria</taxon>
        <taxon>Moraxellales</taxon>
        <taxon>Moraxellaceae</taxon>
        <taxon>Moraxella</taxon>
    </lineage>
</organism>
<dbReference type="Proteomes" id="UP001163632">
    <property type="component" value="Plasmid unnamed1"/>
</dbReference>